<dbReference type="Pfam" id="PF19538">
    <property type="entry name" value="DUF6062"/>
    <property type="match status" value="1"/>
</dbReference>
<dbReference type="InterPro" id="IPR045706">
    <property type="entry name" value="DUF6062"/>
</dbReference>
<proteinExistence type="predicted"/>
<comment type="caution">
    <text evidence="1">The sequence shown here is derived from an EMBL/GenBank/DDBJ whole genome shotgun (WGS) entry which is preliminary data.</text>
</comment>
<dbReference type="AlphaFoldDB" id="A0A9D1XEH1"/>
<name>A0A9D1XEH1_9FIRM</name>
<dbReference type="EMBL" id="DXEK01000140">
    <property type="protein sequence ID" value="HIX77611.1"/>
    <property type="molecule type" value="Genomic_DNA"/>
</dbReference>
<protein>
    <recommendedName>
        <fullName evidence="3">ABC transporter substrate-binding protein</fullName>
    </recommendedName>
</protein>
<reference evidence="1" key="2">
    <citation type="submission" date="2021-04" db="EMBL/GenBank/DDBJ databases">
        <authorList>
            <person name="Gilroy R."/>
        </authorList>
    </citation>
    <scope>NUCLEOTIDE SEQUENCE</scope>
    <source>
        <strain evidence="1">CHK183-1962</strain>
    </source>
</reference>
<dbReference type="Proteomes" id="UP000886890">
    <property type="component" value="Unassembled WGS sequence"/>
</dbReference>
<evidence type="ECO:0000313" key="2">
    <source>
        <dbReference type="Proteomes" id="UP000886890"/>
    </source>
</evidence>
<evidence type="ECO:0000313" key="1">
    <source>
        <dbReference type="EMBL" id="HIX77611.1"/>
    </source>
</evidence>
<reference evidence="1" key="1">
    <citation type="journal article" date="2021" name="PeerJ">
        <title>Extensive microbial diversity within the chicken gut microbiome revealed by metagenomics and culture.</title>
        <authorList>
            <person name="Gilroy R."/>
            <person name="Ravi A."/>
            <person name="Getino M."/>
            <person name="Pursley I."/>
            <person name="Horton D.L."/>
            <person name="Alikhan N.F."/>
            <person name="Baker D."/>
            <person name="Gharbi K."/>
            <person name="Hall N."/>
            <person name="Watson M."/>
            <person name="Adriaenssens E.M."/>
            <person name="Foster-Nyarko E."/>
            <person name="Jarju S."/>
            <person name="Secka A."/>
            <person name="Antonio M."/>
            <person name="Oren A."/>
            <person name="Chaudhuri R.R."/>
            <person name="La Ragione R."/>
            <person name="Hildebrand F."/>
            <person name="Pallen M.J."/>
        </authorList>
    </citation>
    <scope>NUCLEOTIDE SEQUENCE</scope>
    <source>
        <strain evidence="1">CHK183-1962</strain>
    </source>
</reference>
<organism evidence="1 2">
    <name type="scientific">Candidatus Fusicatenibacter merdavium</name>
    <dbReference type="NCBI Taxonomy" id="2838600"/>
    <lineage>
        <taxon>Bacteria</taxon>
        <taxon>Bacillati</taxon>
        <taxon>Bacillota</taxon>
        <taxon>Clostridia</taxon>
        <taxon>Lachnospirales</taxon>
        <taxon>Lachnospiraceae</taxon>
        <taxon>Fusicatenibacter</taxon>
    </lineage>
</organism>
<gene>
    <name evidence="1" type="ORF">H9734_08480</name>
</gene>
<sequence length="256" mass="30082">MKESIHTIPLMDAFRAKDECPFCFLEREAEQHAISYALGSGASYMEEDVRGMTDKEGFCRHHYKMMYDYGNRLGSALILSTHMKRLNGDLKKQMDSFSPGKSSFMKRMQKTSLAGKTPETSIGQWVKQEECSCFVCNQFKANYERYLDTFFDLYKSSPEFVKLFEESKGFCLPHFGDLVETAEKKLNDRQKQEFYPVLFRLMEDNYQRLQEEVTWFTEKYDYRNKDKDWGNSKDSIQRCMQKLAGGYPADEPFTED</sequence>
<evidence type="ECO:0008006" key="3">
    <source>
        <dbReference type="Google" id="ProtNLM"/>
    </source>
</evidence>
<accession>A0A9D1XEH1</accession>